<organism evidence="4 5">
    <name type="scientific">Gilvimarinus japonicus</name>
    <dbReference type="NCBI Taxonomy" id="1796469"/>
    <lineage>
        <taxon>Bacteria</taxon>
        <taxon>Pseudomonadati</taxon>
        <taxon>Pseudomonadota</taxon>
        <taxon>Gammaproteobacteria</taxon>
        <taxon>Cellvibrionales</taxon>
        <taxon>Cellvibrionaceae</taxon>
        <taxon>Gilvimarinus</taxon>
    </lineage>
</organism>
<protein>
    <submittedName>
        <fullName evidence="4">Bacterioferritin</fullName>
    </submittedName>
</protein>
<proteinExistence type="predicted"/>
<dbReference type="PIRSF" id="PIRSF018063">
    <property type="entry name" value="Ferrtn_UCP018063"/>
    <property type="match status" value="1"/>
</dbReference>
<dbReference type="InterPro" id="IPR014490">
    <property type="entry name" value="Dps-like"/>
</dbReference>
<dbReference type="InterPro" id="IPR009040">
    <property type="entry name" value="Ferritin-like_diiron"/>
</dbReference>
<name>A0ABV7HX67_9GAMM</name>
<evidence type="ECO:0000313" key="4">
    <source>
        <dbReference type="EMBL" id="MFC3156695.1"/>
    </source>
</evidence>
<keyword evidence="5" id="KW-1185">Reference proteome</keyword>
<dbReference type="InterPro" id="IPR012347">
    <property type="entry name" value="Ferritin-like"/>
</dbReference>
<accession>A0ABV7HX67</accession>
<dbReference type="InterPro" id="IPR008331">
    <property type="entry name" value="Ferritin_DPS_dom"/>
</dbReference>
<sequence>MTHSAFIKDLDNRRALARKHMMNGAVTEDFTQDKDKIIDLLNEALATELICVLRYKAHYYTAHGRGAKVASAEFWEHAQEEQEHADQLAERIAQLGGVPEMNPDELSKRAHSDYHSGGDTLEMLQEDLVAERIAISSYREMINYVGEKDPTTRRILEELLAKEEEHADDLVDLIEHIDGER</sequence>
<dbReference type="Pfam" id="PF00210">
    <property type="entry name" value="Ferritin"/>
    <property type="match status" value="1"/>
</dbReference>
<evidence type="ECO:0000256" key="2">
    <source>
        <dbReference type="ARBA" id="ARBA00023004"/>
    </source>
</evidence>
<evidence type="ECO:0000313" key="5">
    <source>
        <dbReference type="Proteomes" id="UP001595548"/>
    </source>
</evidence>
<dbReference type="PANTHER" id="PTHR30295:SF1">
    <property type="entry name" value="DNA PROTECTION DURING STARVATION PROTEIN"/>
    <property type="match status" value="1"/>
</dbReference>
<dbReference type="EMBL" id="JBHRTL010000031">
    <property type="protein sequence ID" value="MFC3156695.1"/>
    <property type="molecule type" value="Genomic_DNA"/>
</dbReference>
<dbReference type="PANTHER" id="PTHR30295">
    <property type="entry name" value="BACTERIOFERRITIN"/>
    <property type="match status" value="1"/>
</dbReference>
<dbReference type="SUPFAM" id="SSF47240">
    <property type="entry name" value="Ferritin-like"/>
    <property type="match status" value="1"/>
</dbReference>
<comment type="caution">
    <text evidence="4">The sequence shown here is derived from an EMBL/GenBank/DDBJ whole genome shotgun (WGS) entry which is preliminary data.</text>
</comment>
<evidence type="ECO:0000256" key="1">
    <source>
        <dbReference type="ARBA" id="ARBA00022434"/>
    </source>
</evidence>
<dbReference type="InterPro" id="IPR009078">
    <property type="entry name" value="Ferritin-like_SF"/>
</dbReference>
<keyword evidence="1" id="KW-0409">Iron storage</keyword>
<gene>
    <name evidence="4" type="ORF">ACFOEB_15900</name>
</gene>
<dbReference type="Proteomes" id="UP001595548">
    <property type="component" value="Unassembled WGS sequence"/>
</dbReference>
<reference evidence="5" key="1">
    <citation type="journal article" date="2019" name="Int. J. Syst. Evol. Microbiol.">
        <title>The Global Catalogue of Microorganisms (GCM) 10K type strain sequencing project: providing services to taxonomists for standard genome sequencing and annotation.</title>
        <authorList>
            <consortium name="The Broad Institute Genomics Platform"/>
            <consortium name="The Broad Institute Genome Sequencing Center for Infectious Disease"/>
            <person name="Wu L."/>
            <person name="Ma J."/>
        </authorList>
    </citation>
    <scope>NUCLEOTIDE SEQUENCE [LARGE SCALE GENOMIC DNA]</scope>
    <source>
        <strain evidence="5">KCTC 52141</strain>
    </source>
</reference>
<evidence type="ECO:0000259" key="3">
    <source>
        <dbReference type="PROSITE" id="PS50905"/>
    </source>
</evidence>
<feature type="domain" description="Ferritin-like diiron" evidence="3">
    <location>
        <begin position="31"/>
        <end position="181"/>
    </location>
</feature>
<dbReference type="PROSITE" id="PS50905">
    <property type="entry name" value="FERRITIN_LIKE"/>
    <property type="match status" value="1"/>
</dbReference>
<dbReference type="RefSeq" id="WP_339615850.1">
    <property type="nucleotide sequence ID" value="NZ_AP031500.1"/>
</dbReference>
<keyword evidence="2" id="KW-0408">Iron</keyword>
<dbReference type="Gene3D" id="1.20.1260.10">
    <property type="match status" value="1"/>
</dbReference>